<sequence>MMLSSSTIATFTTLSIAILVLTSLAHSWRVRHRRTRQLKGVEWLVSLRHLLAHLQQHRGLSSAFLAGKAELKGDISHLQTQIRRDCEAVISVGDWITHSPRWQGVEEHWQRLAQRFQTLDRDTNIGQHNRLITNLIYLIEDTADAHELKHLCEDITQAQRVWRDLLISAEHIGQARAIGTAITAAGSCDSVSRIQLSYLSNKIEETSQRVKNDLEISHQTQHKLQELLYCIKDRVMLDTPQIDSQIYFKLATACLEDMLAKYDEEIMRLRVNIR</sequence>
<comment type="caution">
    <text evidence="2">The sequence shown here is derived from an EMBL/GenBank/DDBJ whole genome shotgun (WGS) entry which is preliminary data.</text>
</comment>
<evidence type="ECO:0000313" key="2">
    <source>
        <dbReference type="EMBL" id="MBE9398521.1"/>
    </source>
</evidence>
<gene>
    <name evidence="2" type="ORF">IOQ59_14765</name>
</gene>
<reference evidence="2" key="1">
    <citation type="submission" date="2020-10" db="EMBL/GenBank/DDBJ databases">
        <title>Bacterium isolated from coastal waters sediment.</title>
        <authorList>
            <person name="Chen R.-J."/>
            <person name="Lu D.-C."/>
            <person name="Zhu K.-L."/>
            <person name="Du Z.-J."/>
        </authorList>
    </citation>
    <scope>NUCLEOTIDE SEQUENCE</scope>
    <source>
        <strain evidence="2">N1Y112</strain>
    </source>
</reference>
<name>A0A8J7KAW9_9GAMM</name>
<dbReference type="RefSeq" id="WP_193954155.1">
    <property type="nucleotide sequence ID" value="NZ_JADEYS010000015.1"/>
</dbReference>
<feature type="domain" description="Nitrate/nitrite sensing protein" evidence="1">
    <location>
        <begin position="50"/>
        <end position="204"/>
    </location>
</feature>
<proteinExistence type="predicted"/>
<dbReference type="InterPro" id="IPR013587">
    <property type="entry name" value="Nitrate/nitrite_sensing"/>
</dbReference>
<dbReference type="Proteomes" id="UP000640333">
    <property type="component" value="Unassembled WGS sequence"/>
</dbReference>
<dbReference type="Pfam" id="PF08376">
    <property type="entry name" value="NIT"/>
    <property type="match status" value="1"/>
</dbReference>
<accession>A0A8J7KAW9</accession>
<dbReference type="AlphaFoldDB" id="A0A8J7KAW9"/>
<protein>
    <submittedName>
        <fullName evidence="2">Nitrate- and nitrite sensing domain-containing protein</fullName>
    </submittedName>
</protein>
<evidence type="ECO:0000259" key="1">
    <source>
        <dbReference type="Pfam" id="PF08376"/>
    </source>
</evidence>
<dbReference type="EMBL" id="JADEYS010000015">
    <property type="protein sequence ID" value="MBE9398521.1"/>
    <property type="molecule type" value="Genomic_DNA"/>
</dbReference>
<evidence type="ECO:0000313" key="3">
    <source>
        <dbReference type="Proteomes" id="UP000640333"/>
    </source>
</evidence>
<organism evidence="2 3">
    <name type="scientific">Pontibacterium sinense</name>
    <dbReference type="NCBI Taxonomy" id="2781979"/>
    <lineage>
        <taxon>Bacteria</taxon>
        <taxon>Pseudomonadati</taxon>
        <taxon>Pseudomonadota</taxon>
        <taxon>Gammaproteobacteria</taxon>
        <taxon>Oceanospirillales</taxon>
        <taxon>Oceanospirillaceae</taxon>
        <taxon>Pontibacterium</taxon>
    </lineage>
</organism>
<keyword evidence="3" id="KW-1185">Reference proteome</keyword>